<gene>
    <name evidence="3" type="ORF">LQ318_10095</name>
</gene>
<evidence type="ECO:0000313" key="4">
    <source>
        <dbReference type="Proteomes" id="UP001207337"/>
    </source>
</evidence>
<dbReference type="Pfam" id="PF13517">
    <property type="entry name" value="FG-GAP_3"/>
    <property type="match status" value="1"/>
</dbReference>
<organism evidence="3 4">
    <name type="scientific">Fodinibius salicampi</name>
    <dbReference type="NCBI Taxonomy" id="1920655"/>
    <lineage>
        <taxon>Bacteria</taxon>
        <taxon>Pseudomonadati</taxon>
        <taxon>Balneolota</taxon>
        <taxon>Balneolia</taxon>
        <taxon>Balneolales</taxon>
        <taxon>Balneolaceae</taxon>
        <taxon>Fodinibius</taxon>
    </lineage>
</organism>
<keyword evidence="1 2" id="KW-0732">Signal</keyword>
<feature type="chain" id="PRO_5045917164" evidence="2">
    <location>
        <begin position="23"/>
        <end position="506"/>
    </location>
</feature>
<dbReference type="EMBL" id="JAJNDC010000002">
    <property type="protein sequence ID" value="MCW9713256.1"/>
    <property type="molecule type" value="Genomic_DNA"/>
</dbReference>
<comment type="caution">
    <text evidence="3">The sequence shown here is derived from an EMBL/GenBank/DDBJ whole genome shotgun (WGS) entry which is preliminary data.</text>
</comment>
<feature type="signal peptide" evidence="2">
    <location>
        <begin position="1"/>
        <end position="22"/>
    </location>
</feature>
<accession>A0ABT3PZJ5</accession>
<evidence type="ECO:0000256" key="2">
    <source>
        <dbReference type="SAM" id="SignalP"/>
    </source>
</evidence>
<evidence type="ECO:0000256" key="1">
    <source>
        <dbReference type="ARBA" id="ARBA00022729"/>
    </source>
</evidence>
<dbReference type="RefSeq" id="WP_265789796.1">
    <property type="nucleotide sequence ID" value="NZ_BAABRS010000002.1"/>
</dbReference>
<reference evidence="3 4" key="1">
    <citation type="submission" date="2021-11" db="EMBL/GenBank/DDBJ databases">
        <title>Aliifidinibius sp. nov., a new bacterium isolated from saline soil.</title>
        <authorList>
            <person name="Galisteo C."/>
            <person name="De La Haba R."/>
            <person name="Sanchez-Porro C."/>
            <person name="Ventosa A."/>
        </authorList>
    </citation>
    <scope>NUCLEOTIDE SEQUENCE [LARGE SCALE GENOMIC DNA]</scope>
    <source>
        <strain evidence="3 4">KACC 190600</strain>
    </source>
</reference>
<dbReference type="Proteomes" id="UP001207337">
    <property type="component" value="Unassembled WGS sequence"/>
</dbReference>
<dbReference type="InterPro" id="IPR013517">
    <property type="entry name" value="FG-GAP"/>
</dbReference>
<evidence type="ECO:0000313" key="3">
    <source>
        <dbReference type="EMBL" id="MCW9713256.1"/>
    </source>
</evidence>
<proteinExistence type="predicted"/>
<sequence>MNKTYIRVLFTLFICFMLGCQSDNSSPGATDINMREGERLANQYCGSCHAPVAPRYLDKETWQDNILPVMAPKLGIRVYRKKQYYPDPKGSQVSIEEWQKIVRFFAQNAPDSLEIPSSNHQVKKDSSLFSIRKPHQADTSKNVAANTLVAFHPSNHTIYTSDGTQKRLFRWNRDLEPSPIEELKIAGVHSSFLKDSTGQQYGIFTSIGTLPPVDIANGKVWELNMENDSIRTIAEGLPRPVHSVSGDFNNNGLQDWVVCGFGHQKGGLYLLEQQGNRQFKKKIIRPVPGAVDAETGDFNSDGWLDIMVLFAHGDEGIWLMLNDKKGGFNQDNIIRLPPVYGSTSFQLEDFNRDGNIDILYTSGDNADYSQILKPYHGIYIFINQGDFTFEQEYFYQLNGATEAVAKDFDGDGDLDIVAHAFFADLKNDPSESFVYLEQDQPLSFTPKTLDIHHLGRWLTMDVGDFEGDGDLDIILGNHSRQFIGEGNLNQNWNTSLPFILLLNNTQ</sequence>
<dbReference type="PANTHER" id="PTHR44103">
    <property type="entry name" value="PROPROTEIN CONVERTASE P"/>
    <property type="match status" value="1"/>
</dbReference>
<protein>
    <submittedName>
        <fullName evidence="3">FG-GAP-like repeat-containing protein</fullName>
    </submittedName>
</protein>
<dbReference type="InterPro" id="IPR028994">
    <property type="entry name" value="Integrin_alpha_N"/>
</dbReference>
<name>A0ABT3PZJ5_9BACT</name>
<dbReference type="SUPFAM" id="SSF69318">
    <property type="entry name" value="Integrin alpha N-terminal domain"/>
    <property type="match status" value="1"/>
</dbReference>
<keyword evidence="4" id="KW-1185">Reference proteome</keyword>
<dbReference type="Gene3D" id="2.130.10.130">
    <property type="entry name" value="Integrin alpha, N-terminal"/>
    <property type="match status" value="2"/>
</dbReference>
<dbReference type="PANTHER" id="PTHR44103:SF1">
    <property type="entry name" value="PROPROTEIN CONVERTASE P"/>
    <property type="match status" value="1"/>
</dbReference>
<dbReference type="PROSITE" id="PS51257">
    <property type="entry name" value="PROKAR_LIPOPROTEIN"/>
    <property type="match status" value="1"/>
</dbReference>